<sequence>MTDLELIDTIVPYIEDAIKSQNWDFVVVQKDQPTQQGVPSGGTVFFELLFNREYGSPETKNSYNTQTNQFDETENQQIITTMQISALIPQNPENFDLPTANDVLEYVKRYVASRHVSRELVKKKANIFRVSEIRSQWFEDDNHQFSNHPNFDLEVAHSGAVTFSVAAVDRCDPLEVPPYGSGTFPV</sequence>
<dbReference type="Pfam" id="PF22756">
    <property type="entry name" value="E217_gp29"/>
    <property type="match status" value="1"/>
</dbReference>
<protein>
    <submittedName>
        <fullName evidence="1">Uncharacterized protein</fullName>
    </submittedName>
</protein>
<name>A0A7S6R765_9CAUD</name>
<evidence type="ECO:0000313" key="1">
    <source>
        <dbReference type="EMBL" id="QOV06235.1"/>
    </source>
</evidence>
<proteinExistence type="predicted"/>
<accession>A0A7S6R765</accession>
<dbReference type="EMBL" id="MT708549">
    <property type="protein sequence ID" value="QOV06235.1"/>
    <property type="molecule type" value="Genomic_DNA"/>
</dbReference>
<gene>
    <name evidence="1" type="ORF">CPT_Maja_015</name>
</gene>
<keyword evidence="2" id="KW-1185">Reference proteome</keyword>
<evidence type="ECO:0000313" key="2">
    <source>
        <dbReference type="Proteomes" id="UP000593952"/>
    </source>
</evidence>
<dbReference type="InterPro" id="IPR054447">
    <property type="entry name" value="Gp29-like"/>
</dbReference>
<dbReference type="Proteomes" id="UP000593952">
    <property type="component" value="Segment"/>
</dbReference>
<reference evidence="1 2" key="1">
    <citation type="submission" date="2020-07" db="EMBL/GenBank/DDBJ databases">
        <title>Complete genome sequence of Burkholderia gladioli phage Maja.</title>
        <authorList>
            <person name="Yu Z."/>
            <person name="Yao G.W."/>
            <person name="Guadalupe Vizoso-Pinto M."/>
            <person name="Sun L."/>
            <person name="Le T."/>
            <person name="Gonzalez C."/>
            <person name="Young R."/>
            <person name="Liu M."/>
        </authorList>
    </citation>
    <scope>NUCLEOTIDE SEQUENCE [LARGE SCALE GENOMIC DNA]</scope>
</reference>
<organism evidence="1 2">
    <name type="scientific">Burkholderia phage Maja</name>
    <dbReference type="NCBI Taxonomy" id="2767571"/>
    <lineage>
        <taxon>Viruses</taxon>
        <taxon>Duplodnaviria</taxon>
        <taxon>Heunggongvirae</taxon>
        <taxon>Uroviricota</taxon>
        <taxon>Caudoviricetes</taxon>
        <taxon>Lindbergviridae</taxon>
        <taxon>Gladiolivirus</taxon>
        <taxon>Gladiolivirus maja</taxon>
    </lineage>
</organism>